<feature type="region of interest" description="Disordered" evidence="1">
    <location>
        <begin position="93"/>
        <end position="117"/>
    </location>
</feature>
<evidence type="ECO:0000256" key="1">
    <source>
        <dbReference type="SAM" id="MobiDB-lite"/>
    </source>
</evidence>
<dbReference type="HOGENOM" id="CLU_2080489_0_0_0"/>
<accession>D5MHB7</accession>
<evidence type="ECO:0000313" key="3">
    <source>
        <dbReference type="Proteomes" id="UP000006898"/>
    </source>
</evidence>
<reference evidence="2 3" key="1">
    <citation type="journal article" date="2010" name="Nature">
        <title>Nitrite-driven anaerobic methane oxidation by oxygenic bacteria.</title>
        <authorList>
            <person name="Ettwig K.F."/>
            <person name="Butler M.K."/>
            <person name="Le Paslier D."/>
            <person name="Pelletier E."/>
            <person name="Mangenot S."/>
            <person name="Kuypers M.M.M."/>
            <person name="Schreiber F."/>
            <person name="Dutilh B.E."/>
            <person name="Zedelius J."/>
            <person name="de Beer D."/>
            <person name="Gloerich J."/>
            <person name="Wessels H.J.C.T."/>
            <person name="van Allen T."/>
            <person name="Luesken F."/>
            <person name="Wu M."/>
            <person name="van de Pas-Schoonen K.T."/>
            <person name="Op den Camp H.J.M."/>
            <person name="Janssen-Megens E.M."/>
            <person name="Francoijs K-J."/>
            <person name="Stunnenberg H."/>
            <person name="Weissenbach J."/>
            <person name="Jetten M.S.M."/>
            <person name="Strous M."/>
        </authorList>
    </citation>
    <scope>NUCLEOTIDE SEQUENCE [LARGE SCALE GENOMIC DNA]</scope>
</reference>
<feature type="compositionally biased region" description="Basic residues" evidence="1">
    <location>
        <begin position="107"/>
        <end position="117"/>
    </location>
</feature>
<dbReference type="KEGG" id="mox:DAMO_2099"/>
<organism evidence="2 3">
    <name type="scientific">Methylomirabilis oxygeniifera</name>
    <dbReference type="NCBI Taxonomy" id="671143"/>
    <lineage>
        <taxon>Bacteria</taxon>
        <taxon>Candidatus Methylomirabilota</taxon>
        <taxon>Candidatus Methylomirabilia</taxon>
        <taxon>Candidatus Methylomirabilales</taxon>
        <taxon>Candidatus Methylomirabilaceae</taxon>
        <taxon>Candidatus Methylomirabilis</taxon>
    </lineage>
</organism>
<dbReference type="Proteomes" id="UP000006898">
    <property type="component" value="Chromosome"/>
</dbReference>
<name>D5MHB7_METO1</name>
<dbReference type="AlphaFoldDB" id="D5MHB7"/>
<dbReference type="EMBL" id="FP565575">
    <property type="protein sequence ID" value="CBE69149.1"/>
    <property type="molecule type" value="Genomic_DNA"/>
</dbReference>
<proteinExistence type="predicted"/>
<evidence type="ECO:0000313" key="2">
    <source>
        <dbReference type="EMBL" id="CBE69149.1"/>
    </source>
</evidence>
<gene>
    <name evidence="2" type="ORF">DAMO_2099</name>
</gene>
<protein>
    <submittedName>
        <fullName evidence="2">Uncharacterized protein</fullName>
    </submittedName>
</protein>
<sequence length="117" mass="13616">MGVPFDVDLLGHRHTLEVFVQDPTGLGSPPSEIDRDLMIHGKLKQLVERWKTIGLDVLPKLRLDQNRRIERQYNADVDARLLRALRHEERHRRPRGVIVPMGCRNQQSRHRPLPPSP</sequence>